<protein>
    <submittedName>
        <fullName evidence="2">Copia protein</fullName>
    </submittedName>
</protein>
<feature type="domain" description="Reverse transcriptase Ty1/copia-type" evidence="1">
    <location>
        <begin position="36"/>
        <end position="91"/>
    </location>
</feature>
<dbReference type="Pfam" id="PF07727">
    <property type="entry name" value="RVT_2"/>
    <property type="match status" value="1"/>
</dbReference>
<name>A0A151SJS3_CAJCA</name>
<feature type="non-terminal residue" evidence="2">
    <location>
        <position position="1"/>
    </location>
</feature>
<accession>A0A151SJS3</accession>
<keyword evidence="3" id="KW-1185">Reference proteome</keyword>
<dbReference type="EMBL" id="CM003613">
    <property type="protein sequence ID" value="KYP55012.1"/>
    <property type="molecule type" value="Genomic_DNA"/>
</dbReference>
<evidence type="ECO:0000313" key="3">
    <source>
        <dbReference type="Proteomes" id="UP000075243"/>
    </source>
</evidence>
<dbReference type="InterPro" id="IPR013103">
    <property type="entry name" value="RVT_2"/>
</dbReference>
<dbReference type="Proteomes" id="UP000075243">
    <property type="component" value="Chromosome 11"/>
</dbReference>
<gene>
    <name evidence="2" type="ORF">KK1_001216</name>
</gene>
<organism evidence="2 3">
    <name type="scientific">Cajanus cajan</name>
    <name type="common">Pigeon pea</name>
    <name type="synonym">Cajanus indicus</name>
    <dbReference type="NCBI Taxonomy" id="3821"/>
    <lineage>
        <taxon>Eukaryota</taxon>
        <taxon>Viridiplantae</taxon>
        <taxon>Streptophyta</taxon>
        <taxon>Embryophyta</taxon>
        <taxon>Tracheophyta</taxon>
        <taxon>Spermatophyta</taxon>
        <taxon>Magnoliopsida</taxon>
        <taxon>eudicotyledons</taxon>
        <taxon>Gunneridae</taxon>
        <taxon>Pentapetalae</taxon>
        <taxon>rosids</taxon>
        <taxon>fabids</taxon>
        <taxon>Fabales</taxon>
        <taxon>Fabaceae</taxon>
        <taxon>Papilionoideae</taxon>
        <taxon>50 kb inversion clade</taxon>
        <taxon>NPAAA clade</taxon>
        <taxon>indigoferoid/millettioid clade</taxon>
        <taxon>Phaseoleae</taxon>
        <taxon>Cajanus</taxon>
    </lineage>
</organism>
<dbReference type="PANTHER" id="PTHR11439">
    <property type="entry name" value="GAG-POL-RELATED RETROTRANSPOSON"/>
    <property type="match status" value="1"/>
</dbReference>
<dbReference type="AlphaFoldDB" id="A0A151SJS3"/>
<dbReference type="PANTHER" id="PTHR11439:SF470">
    <property type="entry name" value="CYSTEINE-RICH RLK (RECEPTOR-LIKE PROTEIN KINASE) 8"/>
    <property type="match status" value="1"/>
</dbReference>
<proteinExistence type="predicted"/>
<evidence type="ECO:0000259" key="1">
    <source>
        <dbReference type="Pfam" id="PF07727"/>
    </source>
</evidence>
<dbReference type="STRING" id="3821.A0A151SJS3"/>
<dbReference type="Gramene" id="C.cajan_01184.t">
    <property type="protein sequence ID" value="C.cajan_01184.t"/>
    <property type="gene ID" value="C.cajan_01184"/>
</dbReference>
<sequence>WIYTVKYNADESIRRYKARLVAKGFTQTYGIHYLEFLHGELEEEIYMEVPSGYEVTTNFVCRLKMALYGLKQFQQAWFARFIKVMLALGYKIFFLEIEVSQSKEGIFKCTHIGSNLKLGNANDSVVVDKMCQGLVGKLIYLSHTMPDIAFVGSLVSQFMHSPKEVHLQATHRILQYLKGSSGRGILLKEIKKQNLVARSSAKAEFHALAQGICELLWLKINLDD</sequence>
<reference evidence="2 3" key="1">
    <citation type="journal article" date="2012" name="Nat. Biotechnol.">
        <title>Draft genome sequence of pigeonpea (Cajanus cajan), an orphan legume crop of resource-poor farmers.</title>
        <authorList>
            <person name="Varshney R.K."/>
            <person name="Chen W."/>
            <person name="Li Y."/>
            <person name="Bharti A.K."/>
            <person name="Saxena R.K."/>
            <person name="Schlueter J.A."/>
            <person name="Donoghue M.T."/>
            <person name="Azam S."/>
            <person name="Fan G."/>
            <person name="Whaley A.M."/>
            <person name="Farmer A.D."/>
            <person name="Sheridan J."/>
            <person name="Iwata A."/>
            <person name="Tuteja R."/>
            <person name="Penmetsa R.V."/>
            <person name="Wu W."/>
            <person name="Upadhyaya H.D."/>
            <person name="Yang S.P."/>
            <person name="Shah T."/>
            <person name="Saxena K.B."/>
            <person name="Michael T."/>
            <person name="McCombie W.R."/>
            <person name="Yang B."/>
            <person name="Zhang G."/>
            <person name="Yang H."/>
            <person name="Wang J."/>
            <person name="Spillane C."/>
            <person name="Cook D.R."/>
            <person name="May G.D."/>
            <person name="Xu X."/>
            <person name="Jackson S.A."/>
        </authorList>
    </citation>
    <scope>NUCLEOTIDE SEQUENCE [LARGE SCALE GENOMIC DNA]</scope>
    <source>
        <strain evidence="3">cv. Asha</strain>
    </source>
</reference>
<evidence type="ECO:0000313" key="2">
    <source>
        <dbReference type="EMBL" id="KYP55012.1"/>
    </source>
</evidence>